<name>A0A7L5BNJ9_9HYPH</name>
<dbReference type="KEGG" id="roy:G3A56_21785"/>
<gene>
    <name evidence="2" type="ORF">G3A56_21785</name>
</gene>
<keyword evidence="3" id="KW-1185">Reference proteome</keyword>
<dbReference type="RefSeq" id="WP_003498075.1">
    <property type="nucleotide sequence ID" value="NZ_CP048635.1"/>
</dbReference>
<dbReference type="Proteomes" id="UP000464865">
    <property type="component" value="Chromosome M15-12"/>
</dbReference>
<dbReference type="EMBL" id="CP048635">
    <property type="protein sequence ID" value="QIB40492.1"/>
    <property type="molecule type" value="Genomic_DNA"/>
</dbReference>
<evidence type="ECO:0000313" key="2">
    <source>
        <dbReference type="EMBL" id="QIB40492.1"/>
    </source>
</evidence>
<evidence type="ECO:0000313" key="3">
    <source>
        <dbReference type="Proteomes" id="UP000464865"/>
    </source>
</evidence>
<keyword evidence="1" id="KW-0732">Signal</keyword>
<feature type="chain" id="PRO_5029917842" evidence="1">
    <location>
        <begin position="27"/>
        <end position="87"/>
    </location>
</feature>
<organism evidence="2 3">
    <name type="scientific">Rhizobium oryzihabitans</name>
    <dbReference type="NCBI Taxonomy" id="2267833"/>
    <lineage>
        <taxon>Bacteria</taxon>
        <taxon>Pseudomonadati</taxon>
        <taxon>Pseudomonadota</taxon>
        <taxon>Alphaproteobacteria</taxon>
        <taxon>Hyphomicrobiales</taxon>
        <taxon>Rhizobiaceae</taxon>
        <taxon>Rhizobium/Agrobacterium group</taxon>
        <taxon>Rhizobium</taxon>
    </lineage>
</organism>
<evidence type="ECO:0000256" key="1">
    <source>
        <dbReference type="SAM" id="SignalP"/>
    </source>
</evidence>
<accession>A0A7L5BNJ9</accession>
<sequence>MKKVFFATALLTSIAGVSLSVSSAHAANVPCEEMLKDMRAAKAKATLSEADMAKVNELETKAVERCNADDDARSDGFLKEAMTVMGK</sequence>
<dbReference type="AlphaFoldDB" id="A0A7L5BNJ9"/>
<feature type="signal peptide" evidence="1">
    <location>
        <begin position="1"/>
        <end position="26"/>
    </location>
</feature>
<proteinExistence type="predicted"/>
<reference evidence="2 3" key="1">
    <citation type="submission" date="2020-02" db="EMBL/GenBank/DDBJ databases">
        <title>Plant-Promoting Endophytic Bacterium Rhizobium oryzihabitans sp. nov., Isolated from the Root of Rice.</title>
        <authorList>
            <person name="zhao J."/>
            <person name="Zhang G."/>
        </authorList>
    </citation>
    <scope>NUCLEOTIDE SEQUENCE [LARGE SCALE GENOMIC DNA]</scope>
    <source>
        <strain evidence="2 3">M15</strain>
    </source>
</reference>
<protein>
    <submittedName>
        <fullName evidence="2">Uncharacterized protein</fullName>
    </submittedName>
</protein>